<evidence type="ECO:0000256" key="3">
    <source>
        <dbReference type="ARBA" id="ARBA00022679"/>
    </source>
</evidence>
<dbReference type="InterPro" id="IPR018042">
    <property type="entry name" value="Aspartate_kinase_CS"/>
</dbReference>
<dbReference type="PATRIC" id="fig|926566.3.peg.2221"/>
<evidence type="ECO:0000256" key="6">
    <source>
        <dbReference type="ARBA" id="ARBA00022840"/>
    </source>
</evidence>
<evidence type="ECO:0000259" key="12">
    <source>
        <dbReference type="Pfam" id="PF22468"/>
    </source>
</evidence>
<dbReference type="GO" id="GO:0009090">
    <property type="term" value="P:homoserine biosynthetic process"/>
    <property type="evidence" value="ECO:0007669"/>
    <property type="project" value="TreeGrafter"/>
</dbReference>
<evidence type="ECO:0000256" key="8">
    <source>
        <dbReference type="PIRSR" id="PIRSR000726-1"/>
    </source>
</evidence>
<dbReference type="HOGENOM" id="CLU_009116_6_0_0"/>
<feature type="binding site" evidence="8">
    <location>
        <begin position="284"/>
        <end position="285"/>
    </location>
    <ligand>
        <name>ATP</name>
        <dbReference type="ChEBI" id="CHEBI:30616"/>
    </ligand>
</feature>
<evidence type="ECO:0000256" key="1">
    <source>
        <dbReference type="ARBA" id="ARBA00004766"/>
    </source>
</evidence>
<comment type="pathway">
    <text evidence="10">Amino-acid biosynthesis; L-methionine biosynthesis via de novo pathway; L-homoserine from L-aspartate: step 1/3.</text>
</comment>
<evidence type="ECO:0000313" key="13">
    <source>
        <dbReference type="EMBL" id="AFL88516.1"/>
    </source>
</evidence>
<keyword evidence="15" id="KW-1185">Reference proteome</keyword>
<evidence type="ECO:0000256" key="10">
    <source>
        <dbReference type="RuleBase" id="RU004249"/>
    </source>
</evidence>
<dbReference type="STRING" id="926566.Terro_2252"/>
<dbReference type="EMBL" id="CP003379">
    <property type="protein sequence ID" value="AFL88516.1"/>
    <property type="molecule type" value="Genomic_DNA"/>
</dbReference>
<accession>I3ZGZ8</accession>
<dbReference type="GO" id="GO:0005829">
    <property type="term" value="C:cytosol"/>
    <property type="evidence" value="ECO:0007669"/>
    <property type="project" value="TreeGrafter"/>
</dbReference>
<sequence>MSEGSSAGDQRKSTNSESPIVVMKFGGTSVQDAAAIKRTISIVKGRRDRGQRPVVVVSALAKVTDQLLLAAEAAANNQVDEAMALCRALRVRHLHTAVELVGRNIHAVAKVIDENLNKLEDILRGVAAVGELTKRTTDLISSYGERLSSRIVADAFEHRGISSAHVDARTCIITNSHHGRAVPQPELIEAKLLEHVLPLLDVGAIPIMGGFIGATTGGITTTLGRGGSDFTAALVGSGLNAEGIEIWTDVNGIMTTDPRICPDALRVRTISFEEAAELAYFGAKVLHPSTILPAVKKDIPVWVLNSHDSSNEGTKITASAPRSTSPLKSISAKKHLTIIHIVSSRMLMSHGFLRASFEVLDRYACAVNMVSTSEVSISVSIDATDDLPAIIADLSEIAAVRTEEGKALICLVGDNIQGHKGLSEQVFSAVREINLDMISQGANGINMSFMIDGAAVESAVRSLHRQFFSNPDPAVFDLGHTDGAIALNASMHPTAASLNSTASLALTGVL</sequence>
<feature type="domain" description="Aspartokinase ACT" evidence="12">
    <location>
        <begin position="409"/>
        <end position="467"/>
    </location>
</feature>
<evidence type="ECO:0000313" key="15">
    <source>
        <dbReference type="Proteomes" id="UP000006056"/>
    </source>
</evidence>
<keyword evidence="5 9" id="KW-0418">Kinase</keyword>
<dbReference type="InterPro" id="IPR036393">
    <property type="entry name" value="AceGlu_kinase-like_sf"/>
</dbReference>
<dbReference type="EC" id="2.7.2.4" evidence="9"/>
<dbReference type="GO" id="GO:0009088">
    <property type="term" value="P:threonine biosynthetic process"/>
    <property type="evidence" value="ECO:0007669"/>
    <property type="project" value="UniProtKB-UniPathway"/>
</dbReference>
<dbReference type="Gene3D" id="3.40.1160.10">
    <property type="entry name" value="Acetylglutamate kinase-like"/>
    <property type="match status" value="1"/>
</dbReference>
<evidence type="ECO:0000259" key="11">
    <source>
        <dbReference type="Pfam" id="PF00696"/>
    </source>
</evidence>
<dbReference type="NCBIfam" id="NF006570">
    <property type="entry name" value="PRK09084.1"/>
    <property type="match status" value="1"/>
</dbReference>
<proteinExistence type="inferred from homology"/>
<feature type="domain" description="Aspartate/glutamate/uridylate kinase" evidence="11">
    <location>
        <begin position="20"/>
        <end position="305"/>
    </location>
</feature>
<feature type="binding site" evidence="8">
    <location>
        <begin position="24"/>
        <end position="27"/>
    </location>
    <ligand>
        <name>ATP</name>
        <dbReference type="ChEBI" id="CHEBI:30616"/>
    </ligand>
</feature>
<comment type="pathway">
    <text evidence="1 10">Amino-acid biosynthesis; L-lysine biosynthesis via DAP pathway; (S)-tetrahydrodipicolinate from L-aspartate: step 1/4.</text>
</comment>
<feature type="binding site" evidence="8">
    <location>
        <position position="259"/>
    </location>
    <ligand>
        <name>ATP</name>
        <dbReference type="ChEBI" id="CHEBI:30616"/>
    </ligand>
</feature>
<feature type="binding site" evidence="8">
    <location>
        <position position="64"/>
    </location>
    <ligand>
        <name>substrate</name>
    </ligand>
</feature>
<dbReference type="PANTHER" id="PTHR21499">
    <property type="entry name" value="ASPARTATE KINASE"/>
    <property type="match status" value="1"/>
</dbReference>
<keyword evidence="10" id="KW-0028">Amino-acid biosynthesis</keyword>
<dbReference type="InterPro" id="IPR005260">
    <property type="entry name" value="Asp_kin_monofn"/>
</dbReference>
<dbReference type="GO" id="GO:0009089">
    <property type="term" value="P:lysine biosynthetic process via diaminopimelate"/>
    <property type="evidence" value="ECO:0007669"/>
    <property type="project" value="UniProtKB-UniPathway"/>
</dbReference>
<dbReference type="PIRSF" id="PIRSF000726">
    <property type="entry name" value="Asp_kin"/>
    <property type="match status" value="1"/>
</dbReference>
<dbReference type="SUPFAM" id="SSF53633">
    <property type="entry name" value="Carbamate kinase-like"/>
    <property type="match status" value="1"/>
</dbReference>
<keyword evidence="4 8" id="KW-0547">Nucleotide-binding</keyword>
<dbReference type="SUPFAM" id="SSF55021">
    <property type="entry name" value="ACT-like"/>
    <property type="match status" value="2"/>
</dbReference>
<dbReference type="Pfam" id="PF22468">
    <property type="entry name" value="ACT_9"/>
    <property type="match status" value="1"/>
</dbReference>
<name>I3ZGZ8_TERRK</name>
<comment type="catalytic activity">
    <reaction evidence="7 9">
        <text>L-aspartate + ATP = 4-phospho-L-aspartate + ADP</text>
        <dbReference type="Rhea" id="RHEA:23776"/>
        <dbReference type="ChEBI" id="CHEBI:29991"/>
        <dbReference type="ChEBI" id="CHEBI:30616"/>
        <dbReference type="ChEBI" id="CHEBI:57535"/>
        <dbReference type="ChEBI" id="CHEBI:456216"/>
        <dbReference type="EC" id="2.7.2.4"/>
    </reaction>
</comment>
<dbReference type="KEGG" id="trs:Terro_2616"/>
<dbReference type="UniPathway" id="UPA00034">
    <property type="reaction ID" value="UER00015"/>
</dbReference>
<evidence type="ECO:0000256" key="4">
    <source>
        <dbReference type="ARBA" id="ARBA00022741"/>
    </source>
</evidence>
<dbReference type="InterPro" id="IPR001341">
    <property type="entry name" value="Asp_kinase"/>
</dbReference>
<dbReference type="GO" id="GO:0004072">
    <property type="term" value="F:aspartate kinase activity"/>
    <property type="evidence" value="ECO:0007669"/>
    <property type="project" value="UniProtKB-EC"/>
</dbReference>
<dbReference type="eggNOG" id="COG0527">
    <property type="taxonomic scope" value="Bacteria"/>
</dbReference>
<evidence type="ECO:0000313" key="14">
    <source>
        <dbReference type="EMBL" id="AFL88856.1"/>
    </source>
</evidence>
<dbReference type="InterPro" id="IPR001048">
    <property type="entry name" value="Asp/Glu/Uridylate_kinase"/>
</dbReference>
<dbReference type="UniPathway" id="UPA00050">
    <property type="reaction ID" value="UER00461"/>
</dbReference>
<protein>
    <recommendedName>
        <fullName evidence="9">Aspartokinase</fullName>
        <ecNumber evidence="9">2.7.2.4</ecNumber>
    </recommendedName>
</protein>
<comment type="similarity">
    <text evidence="2 9">Belongs to the aspartokinase family.</text>
</comment>
<organism evidence="13 15">
    <name type="scientific">Terriglobus roseus (strain DSM 18391 / NRRL B-41598 / KBS 63)</name>
    <dbReference type="NCBI Taxonomy" id="926566"/>
    <lineage>
        <taxon>Bacteria</taxon>
        <taxon>Pseudomonadati</taxon>
        <taxon>Acidobacteriota</taxon>
        <taxon>Terriglobia</taxon>
        <taxon>Terriglobales</taxon>
        <taxon>Acidobacteriaceae</taxon>
        <taxon>Terriglobus</taxon>
    </lineage>
</organism>
<dbReference type="Pfam" id="PF00696">
    <property type="entry name" value="AA_kinase"/>
    <property type="match status" value="1"/>
</dbReference>
<dbReference type="Gene3D" id="3.30.70.260">
    <property type="match status" value="2"/>
</dbReference>
<reference evidence="13 15" key="1">
    <citation type="submission" date="2012-06" db="EMBL/GenBank/DDBJ databases">
        <title>Complete genome of Terriglobus roseus DSM 18391.</title>
        <authorList>
            <consortium name="US DOE Joint Genome Institute (JGI-PGF)"/>
            <person name="Lucas S."/>
            <person name="Copeland A."/>
            <person name="Lapidus A."/>
            <person name="Glavina del Rio T."/>
            <person name="Dalin E."/>
            <person name="Tice H."/>
            <person name="Bruce D."/>
            <person name="Goodwin L."/>
            <person name="Pitluck S."/>
            <person name="Peters L."/>
            <person name="Mikhailova N."/>
            <person name="Munk A.C.C."/>
            <person name="Kyrpides N."/>
            <person name="Mavromatis K."/>
            <person name="Ivanova N."/>
            <person name="Brettin T."/>
            <person name="Detter J.C."/>
            <person name="Han C."/>
            <person name="Larimer F."/>
            <person name="Land M."/>
            <person name="Hauser L."/>
            <person name="Markowitz V."/>
            <person name="Cheng J.-F."/>
            <person name="Hugenholtz P."/>
            <person name="Woyke T."/>
            <person name="Wu D."/>
            <person name="Brambilla E."/>
            <person name="Klenk H.-P."/>
            <person name="Eisen J.A."/>
        </authorList>
    </citation>
    <scope>NUCLEOTIDE SEQUENCE [LARGE SCALE GENOMIC DNA]</scope>
    <source>
        <strain evidence="13">DSM 18391</strain>
        <strain evidence="15">DSM 18391 / NRRL B-41598 / KBS 63</strain>
    </source>
</reference>
<keyword evidence="6 8" id="KW-0067">ATP-binding</keyword>
<dbReference type="NCBIfam" id="TIGR00657">
    <property type="entry name" value="asp_kinases"/>
    <property type="match status" value="1"/>
</dbReference>
<dbReference type="PROSITE" id="PS00324">
    <property type="entry name" value="ASPARTOKINASE"/>
    <property type="match status" value="1"/>
</dbReference>
<keyword evidence="3 9" id="KW-0808">Transferase</keyword>
<evidence type="ECO:0000256" key="7">
    <source>
        <dbReference type="ARBA" id="ARBA00047872"/>
    </source>
</evidence>
<comment type="pathway">
    <text evidence="10">Amino-acid biosynthesis; L-threonine biosynthesis; L-threonine from L-aspartate: step 1/5.</text>
</comment>
<dbReference type="KEGG" id="trs:Terro_2252"/>
<dbReference type="GO" id="GO:0005524">
    <property type="term" value="F:ATP binding"/>
    <property type="evidence" value="ECO:0007669"/>
    <property type="project" value="UniProtKB-KW"/>
</dbReference>
<dbReference type="InterPro" id="IPR054352">
    <property type="entry name" value="ACT_Aspartokinase"/>
</dbReference>
<feature type="binding site" evidence="8">
    <location>
        <position position="145"/>
    </location>
    <ligand>
        <name>substrate</name>
    </ligand>
</feature>
<dbReference type="Proteomes" id="UP000006056">
    <property type="component" value="Chromosome"/>
</dbReference>
<dbReference type="EMBL" id="CP003379">
    <property type="protein sequence ID" value="AFL88856.1"/>
    <property type="molecule type" value="Genomic_DNA"/>
</dbReference>
<dbReference type="AlphaFoldDB" id="I3ZGZ8"/>
<dbReference type="UniPathway" id="UPA00051">
    <property type="reaction ID" value="UER00462"/>
</dbReference>
<dbReference type="PANTHER" id="PTHR21499:SF59">
    <property type="entry name" value="ASPARTOKINASE"/>
    <property type="match status" value="1"/>
</dbReference>
<dbReference type="InterPro" id="IPR045865">
    <property type="entry name" value="ACT-like_dom_sf"/>
</dbReference>
<dbReference type="RefSeq" id="WP_014786085.1">
    <property type="nucleotide sequence ID" value="NC_018014.1"/>
</dbReference>
<feature type="binding site" evidence="8">
    <location>
        <begin position="248"/>
        <end position="249"/>
    </location>
    <ligand>
        <name>ATP</name>
        <dbReference type="ChEBI" id="CHEBI:30616"/>
    </ligand>
</feature>
<evidence type="ECO:0000256" key="2">
    <source>
        <dbReference type="ARBA" id="ARBA00010122"/>
    </source>
</evidence>
<evidence type="ECO:0000256" key="9">
    <source>
        <dbReference type="RuleBase" id="RU003448"/>
    </source>
</evidence>
<evidence type="ECO:0000256" key="5">
    <source>
        <dbReference type="ARBA" id="ARBA00022777"/>
    </source>
</evidence>
<gene>
    <name evidence="13" type="ordered locus">Terro_2252</name>
    <name evidence="14" type="ordered locus">Terro_2616</name>
</gene>